<accession>A0A2I0B005</accession>
<keyword evidence="2" id="KW-1185">Reference proteome</keyword>
<organism evidence="1 2">
    <name type="scientific">Apostasia shenzhenica</name>
    <dbReference type="NCBI Taxonomy" id="1088818"/>
    <lineage>
        <taxon>Eukaryota</taxon>
        <taxon>Viridiplantae</taxon>
        <taxon>Streptophyta</taxon>
        <taxon>Embryophyta</taxon>
        <taxon>Tracheophyta</taxon>
        <taxon>Spermatophyta</taxon>
        <taxon>Magnoliopsida</taxon>
        <taxon>Liliopsida</taxon>
        <taxon>Asparagales</taxon>
        <taxon>Orchidaceae</taxon>
        <taxon>Apostasioideae</taxon>
        <taxon>Apostasia</taxon>
    </lineage>
</organism>
<evidence type="ECO:0000313" key="1">
    <source>
        <dbReference type="EMBL" id="PKA61132.1"/>
    </source>
</evidence>
<gene>
    <name evidence="1" type="ORF">AXF42_Ash006028</name>
</gene>
<name>A0A2I0B005_9ASPA</name>
<protein>
    <submittedName>
        <fullName evidence="1">Uncharacterized protein</fullName>
    </submittedName>
</protein>
<dbReference type="AlphaFoldDB" id="A0A2I0B005"/>
<sequence length="73" mass="8184">MLGHRIAELIPAAAYSQEATAYSREHQSGICIFFLRGHCEQASDLSVAGGDRTLKLQKSLMLTRHARVKRRCK</sequence>
<dbReference type="EMBL" id="KZ451932">
    <property type="protein sequence ID" value="PKA61132.1"/>
    <property type="molecule type" value="Genomic_DNA"/>
</dbReference>
<dbReference type="Proteomes" id="UP000236161">
    <property type="component" value="Unassembled WGS sequence"/>
</dbReference>
<proteinExistence type="predicted"/>
<evidence type="ECO:0000313" key="2">
    <source>
        <dbReference type="Proteomes" id="UP000236161"/>
    </source>
</evidence>
<reference evidence="1 2" key="1">
    <citation type="journal article" date="2017" name="Nature">
        <title>The Apostasia genome and the evolution of orchids.</title>
        <authorList>
            <person name="Zhang G.Q."/>
            <person name="Liu K.W."/>
            <person name="Li Z."/>
            <person name="Lohaus R."/>
            <person name="Hsiao Y.Y."/>
            <person name="Niu S.C."/>
            <person name="Wang J.Y."/>
            <person name="Lin Y.C."/>
            <person name="Xu Q."/>
            <person name="Chen L.J."/>
            <person name="Yoshida K."/>
            <person name="Fujiwara S."/>
            <person name="Wang Z.W."/>
            <person name="Zhang Y.Q."/>
            <person name="Mitsuda N."/>
            <person name="Wang M."/>
            <person name="Liu G.H."/>
            <person name="Pecoraro L."/>
            <person name="Huang H.X."/>
            <person name="Xiao X.J."/>
            <person name="Lin M."/>
            <person name="Wu X.Y."/>
            <person name="Wu W.L."/>
            <person name="Chen Y.Y."/>
            <person name="Chang S.B."/>
            <person name="Sakamoto S."/>
            <person name="Ohme-Takagi M."/>
            <person name="Yagi M."/>
            <person name="Zeng S.J."/>
            <person name="Shen C.Y."/>
            <person name="Yeh C.M."/>
            <person name="Luo Y.B."/>
            <person name="Tsai W.C."/>
            <person name="Van de Peer Y."/>
            <person name="Liu Z.J."/>
        </authorList>
    </citation>
    <scope>NUCLEOTIDE SEQUENCE [LARGE SCALE GENOMIC DNA]</scope>
    <source>
        <strain evidence="2">cv. Shenzhen</strain>
        <tissue evidence="1">Stem</tissue>
    </source>
</reference>